<reference evidence="3 4" key="1">
    <citation type="journal article" date="2015" name="Int. Biodeterior. Biodegradation">
        <title>Physiological and genetic screening methods for the isolation of methyl tert-butyl ether-degrading bacteria for bioremediation purposes.</title>
        <authorList>
            <person name="Guisado I.M."/>
            <person name="Purswani J."/>
            <person name="Gonzalez Lopez J."/>
            <person name="Pozo C."/>
        </authorList>
    </citation>
    <scope>NUCLEOTIDE SEQUENCE [LARGE SCALE GENOMIC DNA]</scope>
    <source>
        <strain evidence="3 4">SH7</strain>
    </source>
</reference>
<keyword evidence="1" id="KW-1133">Transmembrane helix</keyword>
<feature type="transmembrane region" description="Helical" evidence="1">
    <location>
        <begin position="12"/>
        <end position="33"/>
    </location>
</feature>
<dbReference type="PANTHER" id="PTHR10587:SF125">
    <property type="entry name" value="POLYSACCHARIDE DEACETYLASE YHEN-RELATED"/>
    <property type="match status" value="1"/>
</dbReference>
<dbReference type="RefSeq" id="WP_060626873.1">
    <property type="nucleotide sequence ID" value="NZ_LCZJ02000076.1"/>
</dbReference>
<evidence type="ECO:0000256" key="1">
    <source>
        <dbReference type="SAM" id="Phobius"/>
    </source>
</evidence>
<keyword evidence="1" id="KW-0472">Membrane</keyword>
<proteinExistence type="predicted"/>
<dbReference type="CDD" id="cd10944">
    <property type="entry name" value="CE4_SmPgdA_like"/>
    <property type="match status" value="1"/>
</dbReference>
<dbReference type="Gene3D" id="3.20.20.370">
    <property type="entry name" value="Glycoside hydrolase/deacetylase"/>
    <property type="match status" value="1"/>
</dbReference>
<dbReference type="InterPro" id="IPR012854">
    <property type="entry name" value="Cu_amine_oxidase-like_N"/>
</dbReference>
<name>A0A0W1APU9_9BACL</name>
<dbReference type="Gene3D" id="3.30.457.10">
    <property type="entry name" value="Copper amine oxidase-like, N-terminal domain"/>
    <property type="match status" value="1"/>
</dbReference>
<dbReference type="InterPro" id="IPR011330">
    <property type="entry name" value="Glyco_hydro/deAcase_b/a-brl"/>
</dbReference>
<dbReference type="Pfam" id="PF01522">
    <property type="entry name" value="Polysacc_deac_1"/>
    <property type="match status" value="1"/>
</dbReference>
<dbReference type="Proteomes" id="UP000054709">
    <property type="component" value="Unassembled WGS sequence"/>
</dbReference>
<keyword evidence="1" id="KW-0812">Transmembrane</keyword>
<accession>A0A0W1APU9</accession>
<dbReference type="PROSITE" id="PS51677">
    <property type="entry name" value="NODB"/>
    <property type="match status" value="1"/>
</dbReference>
<dbReference type="EMBL" id="LCZJ02000076">
    <property type="protein sequence ID" value="KTD83369.1"/>
    <property type="molecule type" value="Genomic_DNA"/>
</dbReference>
<dbReference type="GO" id="GO:0016810">
    <property type="term" value="F:hydrolase activity, acting on carbon-nitrogen (but not peptide) bonds"/>
    <property type="evidence" value="ECO:0007669"/>
    <property type="project" value="InterPro"/>
</dbReference>
<comment type="caution">
    <text evidence="3">The sequence shown here is derived from an EMBL/GenBank/DDBJ whole genome shotgun (WGS) entry which is preliminary data.</text>
</comment>
<dbReference type="GO" id="GO:0005975">
    <property type="term" value="P:carbohydrate metabolic process"/>
    <property type="evidence" value="ECO:0007669"/>
    <property type="project" value="InterPro"/>
</dbReference>
<dbReference type="SUPFAM" id="SSF88713">
    <property type="entry name" value="Glycoside hydrolase/deacetylase"/>
    <property type="match status" value="1"/>
</dbReference>
<evidence type="ECO:0000259" key="2">
    <source>
        <dbReference type="PROSITE" id="PS51677"/>
    </source>
</evidence>
<dbReference type="SUPFAM" id="SSF55383">
    <property type="entry name" value="Copper amine oxidase, domain N"/>
    <property type="match status" value="1"/>
</dbReference>
<feature type="domain" description="NodB homology" evidence="2">
    <location>
        <begin position="120"/>
        <end position="305"/>
    </location>
</feature>
<dbReference type="AlphaFoldDB" id="A0A0W1APU9"/>
<dbReference type="InterPro" id="IPR036582">
    <property type="entry name" value="Mao_N_sf"/>
</dbReference>
<sequence>MKGNKCAHSRRKLISGLLVMVVVFIVMLGWSLGGNLNSWELRSLQPASAESVSVKNKLTVAAMQDFPSAVEPFASTSLEVYSSSSAALTVPQLPQANGVEKISKVSTTSSAITAAKKSKKTVYITFDDGPSENTFKVLEILHQEGVKATFFVLGNQAKSHPELIDTIWEQGHAIGNHTYNHNYHDLYSGFKEFWNQIKQTEEIVQGITGVRPQLIRAPGGTYDHFDHTYFNLLKQAGYRVMDWTVDSGDSKRKGVPASEILKESTMDMKSSQVILLLHDGGGHQESVKALPDIIARYKAAGYDFGLLDETVEPVQFRVSSKATNLERKKPSDAWVTSNIIPNAGLFGPGKPLVLEVGKLETKLNPGEYSVRNGQYMVPLRAVIERLGGRVSWDVNSRSGEIDWNGKAIIADVMNKQLVLNHPDISQKIIDARVEMIGGSIWVSLRELLEASGHPPLNISVTEVERRVKTF</sequence>
<dbReference type="InterPro" id="IPR002509">
    <property type="entry name" value="NODB_dom"/>
</dbReference>
<evidence type="ECO:0000313" key="4">
    <source>
        <dbReference type="Proteomes" id="UP000054709"/>
    </source>
</evidence>
<keyword evidence="4" id="KW-1185">Reference proteome</keyword>
<protein>
    <submittedName>
        <fullName evidence="3">Polysaccharide deacetylase</fullName>
    </submittedName>
</protein>
<gene>
    <name evidence="3" type="ORF">UQ64_02890</name>
</gene>
<dbReference type="Pfam" id="PF07833">
    <property type="entry name" value="Cu_amine_oxidN1"/>
    <property type="match status" value="1"/>
</dbReference>
<dbReference type="InterPro" id="IPR050248">
    <property type="entry name" value="Polysacc_deacetylase_ArnD"/>
</dbReference>
<evidence type="ECO:0000313" key="3">
    <source>
        <dbReference type="EMBL" id="KTD83369.1"/>
    </source>
</evidence>
<organism evidence="3 4">
    <name type="scientific">Paenibacillus etheri</name>
    <dbReference type="NCBI Taxonomy" id="1306852"/>
    <lineage>
        <taxon>Bacteria</taxon>
        <taxon>Bacillati</taxon>
        <taxon>Bacillota</taxon>
        <taxon>Bacilli</taxon>
        <taxon>Bacillales</taxon>
        <taxon>Paenibacillaceae</taxon>
        <taxon>Paenibacillus</taxon>
    </lineage>
</organism>
<dbReference type="PANTHER" id="PTHR10587">
    <property type="entry name" value="GLYCOSYL TRANSFERASE-RELATED"/>
    <property type="match status" value="1"/>
</dbReference>